<name>A0A371G4N2_MUCPR</name>
<dbReference type="PANTHER" id="PTHR24559">
    <property type="entry name" value="TRANSPOSON TY3-I GAG-POL POLYPROTEIN"/>
    <property type="match status" value="1"/>
</dbReference>
<evidence type="ECO:0000259" key="1">
    <source>
        <dbReference type="Pfam" id="PF00078"/>
    </source>
</evidence>
<dbReference type="EMBL" id="QJKJ01006801">
    <property type="protein sequence ID" value="RDX85421.1"/>
    <property type="molecule type" value="Genomic_DNA"/>
</dbReference>
<dbReference type="CDD" id="cd01647">
    <property type="entry name" value="RT_LTR"/>
    <property type="match status" value="1"/>
</dbReference>
<keyword evidence="3" id="KW-1185">Reference proteome</keyword>
<organism evidence="2 3">
    <name type="scientific">Mucuna pruriens</name>
    <name type="common">Velvet bean</name>
    <name type="synonym">Dolichos pruriens</name>
    <dbReference type="NCBI Taxonomy" id="157652"/>
    <lineage>
        <taxon>Eukaryota</taxon>
        <taxon>Viridiplantae</taxon>
        <taxon>Streptophyta</taxon>
        <taxon>Embryophyta</taxon>
        <taxon>Tracheophyta</taxon>
        <taxon>Spermatophyta</taxon>
        <taxon>Magnoliopsida</taxon>
        <taxon>eudicotyledons</taxon>
        <taxon>Gunneridae</taxon>
        <taxon>Pentapetalae</taxon>
        <taxon>rosids</taxon>
        <taxon>fabids</taxon>
        <taxon>Fabales</taxon>
        <taxon>Fabaceae</taxon>
        <taxon>Papilionoideae</taxon>
        <taxon>50 kb inversion clade</taxon>
        <taxon>NPAAA clade</taxon>
        <taxon>indigoferoid/millettioid clade</taxon>
        <taxon>Phaseoleae</taxon>
        <taxon>Mucuna</taxon>
    </lineage>
</organism>
<dbReference type="Pfam" id="PF00078">
    <property type="entry name" value="RVT_1"/>
    <property type="match status" value="1"/>
</dbReference>
<dbReference type="PANTHER" id="PTHR24559:SF444">
    <property type="entry name" value="REVERSE TRANSCRIPTASE DOMAIN-CONTAINING PROTEIN"/>
    <property type="match status" value="1"/>
</dbReference>
<dbReference type="Gene3D" id="3.30.70.270">
    <property type="match status" value="2"/>
</dbReference>
<dbReference type="InterPro" id="IPR043502">
    <property type="entry name" value="DNA/RNA_pol_sf"/>
</dbReference>
<dbReference type="InterPro" id="IPR043128">
    <property type="entry name" value="Rev_trsase/Diguanyl_cyclase"/>
</dbReference>
<accession>A0A371G4N2</accession>
<sequence length="509" mass="58491">MKHPTKDQSLFSIDIIDELVEEYMQLGTSNVEFSNFVEIPNVIGYFNSVEDVSDSVNMSHIQDLFDSMDNIVDLADLVHMFEISDVTDLVCRCDRDLECSSCAKLGIVDIKRPIQVASIVEAESDSKQPILYSDRVGQPTPTSANKVSPPHSPSIKLKSLPHHLKYAYLDDYQQFLVIIANNLHREQEEKFLKVLRKHKKAIGWTLEDLPGINPSICMHKILLEEEARPIRQLNSTILDVVKKEVTKLLAIEIIYPISDSQWVSLVQVVPKKSGMIVVKNQHDKMNSWQVCIDYRKLNQATRKDHFPLPFIGQSNYCFLDGFFGYMQIHITLVDQHKTTFKCPFETFAYTRMSFGLYNTSSTFQRCMINIFLDLLKDCIEVFMDDFIVYAESFEACLENLSRVLRRCMEPNLILNFEKCHFMVTEGIVLGHLVSSRGIEVDKAKVDIITSLPNLASLREVRSFLGHAGFYRHFIKNFSKITLPLSKLLQKDVEFVFDQSCVDAFQELKK</sequence>
<feature type="domain" description="Reverse transcriptase" evidence="1">
    <location>
        <begin position="278"/>
        <end position="431"/>
    </location>
</feature>
<dbReference type="Proteomes" id="UP000257109">
    <property type="component" value="Unassembled WGS sequence"/>
</dbReference>
<dbReference type="Gene3D" id="3.10.10.10">
    <property type="entry name" value="HIV Type 1 Reverse Transcriptase, subunit A, domain 1"/>
    <property type="match status" value="1"/>
</dbReference>
<dbReference type="InterPro" id="IPR000477">
    <property type="entry name" value="RT_dom"/>
</dbReference>
<dbReference type="InterPro" id="IPR053134">
    <property type="entry name" value="RNA-dir_DNA_polymerase"/>
</dbReference>
<gene>
    <name evidence="2" type="primary">pol</name>
    <name evidence="2" type="ORF">CR513_33388</name>
</gene>
<dbReference type="OrthoDB" id="1922084at2759"/>
<reference evidence="2" key="1">
    <citation type="submission" date="2018-05" db="EMBL/GenBank/DDBJ databases">
        <title>Draft genome of Mucuna pruriens seed.</title>
        <authorList>
            <person name="Nnadi N.E."/>
            <person name="Vos R."/>
            <person name="Hasami M.H."/>
            <person name="Devisetty U.K."/>
            <person name="Aguiy J.C."/>
        </authorList>
    </citation>
    <scope>NUCLEOTIDE SEQUENCE [LARGE SCALE GENOMIC DNA]</scope>
    <source>
        <strain evidence="2">JCA_2017</strain>
    </source>
</reference>
<feature type="non-terminal residue" evidence="2">
    <location>
        <position position="1"/>
    </location>
</feature>
<protein>
    <submittedName>
        <fullName evidence="2">Retrovirus-related Pol polyprotein</fullName>
    </submittedName>
</protein>
<evidence type="ECO:0000313" key="3">
    <source>
        <dbReference type="Proteomes" id="UP000257109"/>
    </source>
</evidence>
<comment type="caution">
    <text evidence="2">The sequence shown here is derived from an EMBL/GenBank/DDBJ whole genome shotgun (WGS) entry which is preliminary data.</text>
</comment>
<dbReference type="SUPFAM" id="SSF56672">
    <property type="entry name" value="DNA/RNA polymerases"/>
    <property type="match status" value="1"/>
</dbReference>
<dbReference type="AlphaFoldDB" id="A0A371G4N2"/>
<evidence type="ECO:0000313" key="2">
    <source>
        <dbReference type="EMBL" id="RDX85421.1"/>
    </source>
</evidence>
<proteinExistence type="predicted"/>